<evidence type="ECO:0000313" key="17">
    <source>
        <dbReference type="EMBL" id="MBE8718484.1"/>
    </source>
</evidence>
<dbReference type="CDD" id="cd01347">
    <property type="entry name" value="ligand_gated_channel"/>
    <property type="match status" value="1"/>
</dbReference>
<dbReference type="GO" id="GO:0009279">
    <property type="term" value="C:cell outer membrane"/>
    <property type="evidence" value="ECO:0007669"/>
    <property type="project" value="UniProtKB-SubCell"/>
</dbReference>
<proteinExistence type="inferred from homology"/>
<evidence type="ECO:0000256" key="10">
    <source>
        <dbReference type="PROSITE-ProRule" id="PRU01360"/>
    </source>
</evidence>
<dbReference type="Gene3D" id="2.40.170.20">
    <property type="entry name" value="TonB-dependent receptor, beta-barrel domain"/>
    <property type="match status" value="1"/>
</dbReference>
<dbReference type="NCBIfam" id="NF010010">
    <property type="entry name" value="PRK13483.1"/>
    <property type="match status" value="1"/>
</dbReference>
<accession>A0A928YUZ3</accession>
<evidence type="ECO:0000256" key="6">
    <source>
        <dbReference type="ARBA" id="ARBA00023065"/>
    </source>
</evidence>
<dbReference type="PANTHER" id="PTHR30069:SF53">
    <property type="entry name" value="COLICIN I RECEPTOR-RELATED"/>
    <property type="match status" value="1"/>
</dbReference>
<evidence type="ECO:0000256" key="1">
    <source>
        <dbReference type="ARBA" id="ARBA00004571"/>
    </source>
</evidence>
<evidence type="ECO:0000259" key="16">
    <source>
        <dbReference type="Pfam" id="PF07715"/>
    </source>
</evidence>
<dbReference type="Pfam" id="PF07715">
    <property type="entry name" value="Plug"/>
    <property type="match status" value="1"/>
</dbReference>
<dbReference type="Pfam" id="PF00593">
    <property type="entry name" value="TonB_dep_Rec_b-barrel"/>
    <property type="match status" value="1"/>
</dbReference>
<dbReference type="GO" id="GO:0044718">
    <property type="term" value="P:siderophore transmembrane transport"/>
    <property type="evidence" value="ECO:0007669"/>
    <property type="project" value="TreeGrafter"/>
</dbReference>
<dbReference type="PANTHER" id="PTHR30069">
    <property type="entry name" value="TONB-DEPENDENT OUTER MEMBRANE RECEPTOR"/>
    <property type="match status" value="1"/>
</dbReference>
<dbReference type="InterPro" id="IPR000531">
    <property type="entry name" value="Beta-barrel_TonB"/>
</dbReference>
<protein>
    <submittedName>
        <fullName evidence="17">Ligand-gated channel protein</fullName>
    </submittedName>
</protein>
<feature type="domain" description="TonB-dependent receptor-like beta-barrel" evidence="15">
    <location>
        <begin position="189"/>
        <end position="637"/>
    </location>
</feature>
<name>A0A928YUZ3_9GAMM</name>
<feature type="region of interest" description="Disordered" evidence="13">
    <location>
        <begin position="110"/>
        <end position="131"/>
    </location>
</feature>
<dbReference type="PROSITE" id="PS01156">
    <property type="entry name" value="TONB_DEPENDENT_REC_2"/>
    <property type="match status" value="1"/>
</dbReference>
<evidence type="ECO:0000256" key="4">
    <source>
        <dbReference type="ARBA" id="ARBA00022692"/>
    </source>
</evidence>
<dbReference type="Gene3D" id="2.170.130.10">
    <property type="entry name" value="TonB-dependent receptor, plug domain"/>
    <property type="match status" value="1"/>
</dbReference>
<keyword evidence="18" id="KW-1185">Reference proteome</keyword>
<dbReference type="InterPro" id="IPR037066">
    <property type="entry name" value="Plug_dom_sf"/>
</dbReference>
<comment type="similarity">
    <text evidence="10 12">Belongs to the TonB-dependent receptor family.</text>
</comment>
<reference evidence="17" key="1">
    <citation type="submission" date="2018-07" db="EMBL/GenBank/DDBJ databases">
        <title>Genome assembly of strain Ka43.</title>
        <authorList>
            <person name="Kukolya J."/>
            <person name="Nagy I."/>
            <person name="Horvath B."/>
            <person name="Toth A."/>
        </authorList>
    </citation>
    <scope>NUCLEOTIDE SEQUENCE</scope>
    <source>
        <strain evidence="17">KB43</strain>
    </source>
</reference>
<feature type="short sequence motif" description="TonB C-terminal box" evidence="11">
    <location>
        <begin position="647"/>
        <end position="664"/>
    </location>
</feature>
<dbReference type="Proteomes" id="UP000652567">
    <property type="component" value="Unassembled WGS sequence"/>
</dbReference>
<keyword evidence="4 10" id="KW-0812">Transmembrane</keyword>
<dbReference type="InterPro" id="IPR036942">
    <property type="entry name" value="Beta-barrel_TonB_sf"/>
</dbReference>
<keyword evidence="7 12" id="KW-0798">TonB box</keyword>
<evidence type="ECO:0000256" key="8">
    <source>
        <dbReference type="ARBA" id="ARBA00023136"/>
    </source>
</evidence>
<evidence type="ECO:0000256" key="11">
    <source>
        <dbReference type="PROSITE-ProRule" id="PRU10144"/>
    </source>
</evidence>
<feature type="compositionally biased region" description="Basic and acidic residues" evidence="13">
    <location>
        <begin position="110"/>
        <end position="120"/>
    </location>
</feature>
<sequence length="664" mass="72826">MMTISPATLIKPLALLIAGLTAGNALAQTGQPADALKTVVVTASGFEQEIKDAPASISVIGKEDLDNKFYRNVIDALQDAPGVIVTGGGDSQDISLRGMGSQYTLMLVDGKRQSSRETRTNSDSGGVEGGWTPPIAAIERIEIVRGPMSSLYGSDAIGGVINIITRKVPKDWGGEVRLDSTLQERSESGNIYQGNFYLGGPIKTDTLGVQIYGQYSEREEDEIFSGYRERKSNNVTAKLAYTPNENHDIEFEAGTSRQRVYSTLGKTVAPLAAGEACGRNGCPASSFTDYQNTKWQLSHTGRFTESISDSYIKYEEFDNLARQMKIRNTDAQSNFTTVYADVHTVTTGVAYNYQDLSDQTGNQLATGITDIDRYQWSVFAEDEWQLLDSFALTGGLRYDKDENYGDHFSPRIYGVWHVAEAWTLKGGVSTGFRAPDLRQTVPGWGQVSRGGNMYGNPNLEAEKSISNEIGIHYGSEGGLNASFTVFYNDFDDKITRVACPETQCTEGPNQFGSNPTTYVNVDKAITQGVEATIKLPLTATLSLKGNYTYTDSEQKSGPNQGQPLNQLPEHLLHATLDWKPSDALSAWARVNYRGKESQPITAASASTTRAPSYTFVDTGATWHFDKSLSFSAGIYNLLDKELDIDEYGYIEDGRRYWLGATYTF</sequence>
<dbReference type="InterPro" id="IPR012910">
    <property type="entry name" value="Plug_dom"/>
</dbReference>
<comment type="subcellular location">
    <subcellularLocation>
        <location evidence="1 10">Cell outer membrane</location>
        <topology evidence="1 10">Multi-pass membrane protein</topology>
    </subcellularLocation>
</comment>
<evidence type="ECO:0000256" key="13">
    <source>
        <dbReference type="SAM" id="MobiDB-lite"/>
    </source>
</evidence>
<feature type="signal peptide" evidence="14">
    <location>
        <begin position="1"/>
        <end position="27"/>
    </location>
</feature>
<gene>
    <name evidence="17" type="ORF">C4F51_14960</name>
</gene>
<evidence type="ECO:0000256" key="14">
    <source>
        <dbReference type="SAM" id="SignalP"/>
    </source>
</evidence>
<evidence type="ECO:0000256" key="7">
    <source>
        <dbReference type="ARBA" id="ARBA00023077"/>
    </source>
</evidence>
<keyword evidence="5 14" id="KW-0732">Signal</keyword>
<organism evidence="17 18">
    <name type="scientific">Cellvibrio polysaccharolyticus</name>
    <dbReference type="NCBI Taxonomy" id="2082724"/>
    <lineage>
        <taxon>Bacteria</taxon>
        <taxon>Pseudomonadati</taxon>
        <taxon>Pseudomonadota</taxon>
        <taxon>Gammaproteobacteria</taxon>
        <taxon>Cellvibrionales</taxon>
        <taxon>Cellvibrionaceae</taxon>
        <taxon>Cellvibrio</taxon>
    </lineage>
</organism>
<evidence type="ECO:0000256" key="5">
    <source>
        <dbReference type="ARBA" id="ARBA00022729"/>
    </source>
</evidence>
<feature type="chain" id="PRO_5037020320" evidence="14">
    <location>
        <begin position="28"/>
        <end position="664"/>
    </location>
</feature>
<keyword evidence="6" id="KW-0406">Ion transport</keyword>
<evidence type="ECO:0000256" key="9">
    <source>
        <dbReference type="ARBA" id="ARBA00023237"/>
    </source>
</evidence>
<evidence type="ECO:0000259" key="15">
    <source>
        <dbReference type="Pfam" id="PF00593"/>
    </source>
</evidence>
<comment type="caution">
    <text evidence="17">The sequence shown here is derived from an EMBL/GenBank/DDBJ whole genome shotgun (WGS) entry which is preliminary data.</text>
</comment>
<keyword evidence="9 10" id="KW-0998">Cell outer membrane</keyword>
<keyword evidence="2 10" id="KW-0813">Transport</keyword>
<dbReference type="InterPro" id="IPR010917">
    <property type="entry name" value="TonB_rcpt_CS"/>
</dbReference>
<dbReference type="SUPFAM" id="SSF56935">
    <property type="entry name" value="Porins"/>
    <property type="match status" value="1"/>
</dbReference>
<dbReference type="AlphaFoldDB" id="A0A928YUZ3"/>
<dbReference type="GO" id="GO:0015344">
    <property type="term" value="F:siderophore uptake transmembrane transporter activity"/>
    <property type="evidence" value="ECO:0007669"/>
    <property type="project" value="TreeGrafter"/>
</dbReference>
<evidence type="ECO:0000256" key="2">
    <source>
        <dbReference type="ARBA" id="ARBA00022448"/>
    </source>
</evidence>
<dbReference type="PROSITE" id="PS52016">
    <property type="entry name" value="TONB_DEPENDENT_REC_3"/>
    <property type="match status" value="1"/>
</dbReference>
<dbReference type="InterPro" id="IPR039426">
    <property type="entry name" value="TonB-dep_rcpt-like"/>
</dbReference>
<feature type="domain" description="TonB-dependent receptor plug" evidence="16">
    <location>
        <begin position="50"/>
        <end position="160"/>
    </location>
</feature>
<evidence type="ECO:0000313" key="18">
    <source>
        <dbReference type="Proteomes" id="UP000652567"/>
    </source>
</evidence>
<keyword evidence="3 10" id="KW-1134">Transmembrane beta strand</keyword>
<evidence type="ECO:0000256" key="12">
    <source>
        <dbReference type="RuleBase" id="RU003357"/>
    </source>
</evidence>
<keyword evidence="8 10" id="KW-0472">Membrane</keyword>
<dbReference type="RefSeq" id="WP_193911095.1">
    <property type="nucleotide sequence ID" value="NZ_PRDL01000001.1"/>
</dbReference>
<dbReference type="EMBL" id="PRDL01000001">
    <property type="protein sequence ID" value="MBE8718484.1"/>
    <property type="molecule type" value="Genomic_DNA"/>
</dbReference>
<evidence type="ECO:0000256" key="3">
    <source>
        <dbReference type="ARBA" id="ARBA00022452"/>
    </source>
</evidence>